<keyword evidence="2 5" id="KW-0067">ATP-binding</keyword>
<dbReference type="PROSITE" id="PS50005">
    <property type="entry name" value="TPR"/>
    <property type="match status" value="1"/>
</dbReference>
<dbReference type="InterPro" id="IPR011990">
    <property type="entry name" value="TPR-like_helical_dom_sf"/>
</dbReference>
<dbReference type="Pfam" id="PF13191">
    <property type="entry name" value="AAA_16"/>
    <property type="match status" value="1"/>
</dbReference>
<evidence type="ECO:0000259" key="4">
    <source>
        <dbReference type="Pfam" id="PF13191"/>
    </source>
</evidence>
<dbReference type="Gene3D" id="1.25.40.10">
    <property type="entry name" value="Tetratricopeptide repeat domain"/>
    <property type="match status" value="3"/>
</dbReference>
<keyword evidence="3" id="KW-0802">TPR repeat</keyword>
<feature type="repeat" description="TPR" evidence="3">
    <location>
        <begin position="723"/>
        <end position="756"/>
    </location>
</feature>
<dbReference type="GO" id="GO:0005524">
    <property type="term" value="F:ATP binding"/>
    <property type="evidence" value="ECO:0007669"/>
    <property type="project" value="UniProtKB-KW"/>
</dbReference>
<evidence type="ECO:0000256" key="1">
    <source>
        <dbReference type="ARBA" id="ARBA00022741"/>
    </source>
</evidence>
<comment type="caution">
    <text evidence="5">The sequence shown here is derived from an EMBL/GenBank/DDBJ whole genome shotgun (WGS) entry which is preliminary data.</text>
</comment>
<dbReference type="RefSeq" id="WP_256533652.1">
    <property type="nucleotide sequence ID" value="NZ_CP101824.1"/>
</dbReference>
<dbReference type="InterPro" id="IPR027417">
    <property type="entry name" value="P-loop_NTPase"/>
</dbReference>
<proteinExistence type="predicted"/>
<dbReference type="InterPro" id="IPR019734">
    <property type="entry name" value="TPR_rpt"/>
</dbReference>
<dbReference type="PANTHER" id="PTHR16305:SF28">
    <property type="entry name" value="GUANYLATE CYCLASE DOMAIN-CONTAINING PROTEIN"/>
    <property type="match status" value="1"/>
</dbReference>
<accession>A0ABD5NPZ9</accession>
<sequence length="1063" mass="116040">MTAYSVEDLVLLALREQCGADECTAGATVSELGDVIGLSGTVADRLTLLSALSTLTGNGLVDETTGTVADRSGERSLYRLTGSGRRRATERTDAVGELPVTVHERDETAECRLGDVPERFDRSIAEALVRRAPSGDLYLPAESDDIVDRSDERSRLRSTFEKTLDGEPATVIVSGEAGVGKTTLVEAFAERARESGADVLVGRSTRTGADAYGPLRDAIEGAIGAADESPFADGWAKAADAEMYRTQRAALYSTVSATLADHARNTPTVLVIEDLQWADAATVDLLAHVCEELSDVPVLLVATYRPSGVADETPLDRRLAERVAMDHVVELALDPFDRERTGELVEAEVTRRGVPQSFVDAVYERTGGNALFVVETVAALLESGALDPRVDRYPDAVDDAEIPDVVETTIDRRFSRLDDETYGVVAVGAVLDDPITIDGLLAISSRPEPTVRERVDLLVDGGIWVRDDDTLRFRSEVLRSTALASIADDRRQSLHEGAAAYLADDESTPPATVASHYERAGDADRALEWYRRAAGDATEVYAHDVAVEHYERALSLARELDREAAVLDLLEGLGDIHATRGEYGEADRQFRYVRERTDDPERIRRSYRYQAKMAFESSRYDDAEEYAQAGLAVGEDDVTPEVCRLTDYLGSAYFGRGQYEEAIAHHERLRDRAAEIDCTVSLGRAYKNLGTCYTKLGELDRSVGLNERGVTLLEDTGHARELASALSDLAIAYGRTGDYDRAVDALERCDELAERTGNVSALVLSKMNRAVFAQWRGEYGTARERYADVREIAERIDDRDGLALAICNESLIDREVGRLEPSIAGFERALDLVDGTEVTNRITLVEWGLGEAHFLAADFDRAETHLDRALDLAVEHDFTRHIGACKSVMGAVERERGELDRAIELGRAGLDLVPDSETQRVLYLRMNRLAQTLLAAGDVDEALELCLEGRETIPEHVTVTEVKLAATHGAAQVAAGELQSARETLESTVDRARGLTTEALLVALCELGRLEHEAGDASTARDHLTEGRRIATDAGFRVFVPRFDEVLAEIDGGDRSDGCVDGV</sequence>
<dbReference type="SMART" id="SM00028">
    <property type="entry name" value="TPR"/>
    <property type="match status" value="8"/>
</dbReference>
<name>A0ABD5NPZ9_9EURY</name>
<dbReference type="SUPFAM" id="SSF48452">
    <property type="entry name" value="TPR-like"/>
    <property type="match status" value="3"/>
</dbReference>
<reference evidence="5 6" key="1">
    <citation type="journal article" date="2019" name="Int. J. Syst. Evol. Microbiol.">
        <title>The Global Catalogue of Microorganisms (GCM) 10K type strain sequencing project: providing services to taxonomists for standard genome sequencing and annotation.</title>
        <authorList>
            <consortium name="The Broad Institute Genomics Platform"/>
            <consortium name="The Broad Institute Genome Sequencing Center for Infectious Disease"/>
            <person name="Wu L."/>
            <person name="Ma J."/>
        </authorList>
    </citation>
    <scope>NUCLEOTIDE SEQUENCE [LARGE SCALE GENOMIC DNA]</scope>
    <source>
        <strain evidence="5 6">IBRC-M 10256</strain>
    </source>
</reference>
<keyword evidence="6" id="KW-1185">Reference proteome</keyword>
<evidence type="ECO:0000313" key="6">
    <source>
        <dbReference type="Proteomes" id="UP001595846"/>
    </source>
</evidence>
<protein>
    <submittedName>
        <fullName evidence="5">ATP-binding protein</fullName>
    </submittedName>
</protein>
<dbReference type="GeneID" id="73902783"/>
<dbReference type="AlphaFoldDB" id="A0ABD5NPZ9"/>
<dbReference type="EMBL" id="JBHSAQ010000010">
    <property type="protein sequence ID" value="MFC3958950.1"/>
    <property type="molecule type" value="Genomic_DNA"/>
</dbReference>
<gene>
    <name evidence="5" type="ORF">ACFOUR_11310</name>
</gene>
<dbReference type="Pfam" id="PF13424">
    <property type="entry name" value="TPR_12"/>
    <property type="match status" value="1"/>
</dbReference>
<dbReference type="Gene3D" id="3.40.50.300">
    <property type="entry name" value="P-loop containing nucleotide triphosphate hydrolases"/>
    <property type="match status" value="1"/>
</dbReference>
<evidence type="ECO:0000313" key="5">
    <source>
        <dbReference type="EMBL" id="MFC3958950.1"/>
    </source>
</evidence>
<dbReference type="InterPro" id="IPR041664">
    <property type="entry name" value="AAA_16"/>
</dbReference>
<organism evidence="5 6">
    <name type="scientific">Halovivax cerinus</name>
    <dbReference type="NCBI Taxonomy" id="1487865"/>
    <lineage>
        <taxon>Archaea</taxon>
        <taxon>Methanobacteriati</taxon>
        <taxon>Methanobacteriota</taxon>
        <taxon>Stenosarchaea group</taxon>
        <taxon>Halobacteria</taxon>
        <taxon>Halobacteriales</taxon>
        <taxon>Natrialbaceae</taxon>
        <taxon>Halovivax</taxon>
    </lineage>
</organism>
<dbReference type="PANTHER" id="PTHR16305">
    <property type="entry name" value="TESTICULAR SOLUBLE ADENYLYL CYCLASE"/>
    <property type="match status" value="1"/>
</dbReference>
<feature type="domain" description="Orc1-like AAA ATPase" evidence="4">
    <location>
        <begin position="149"/>
        <end position="301"/>
    </location>
</feature>
<evidence type="ECO:0000256" key="3">
    <source>
        <dbReference type="PROSITE-ProRule" id="PRU00339"/>
    </source>
</evidence>
<keyword evidence="1" id="KW-0547">Nucleotide-binding</keyword>
<dbReference type="Proteomes" id="UP001595846">
    <property type="component" value="Unassembled WGS sequence"/>
</dbReference>
<dbReference type="SUPFAM" id="SSF52540">
    <property type="entry name" value="P-loop containing nucleoside triphosphate hydrolases"/>
    <property type="match status" value="1"/>
</dbReference>
<evidence type="ECO:0000256" key="2">
    <source>
        <dbReference type="ARBA" id="ARBA00022840"/>
    </source>
</evidence>